<organism evidence="5 6">
    <name type="scientific">Candidatus Sulfomarinibacter kjeldsenii</name>
    <dbReference type="NCBI Taxonomy" id="2885994"/>
    <lineage>
        <taxon>Bacteria</taxon>
        <taxon>Pseudomonadati</taxon>
        <taxon>Acidobacteriota</taxon>
        <taxon>Thermoanaerobaculia</taxon>
        <taxon>Thermoanaerobaculales</taxon>
        <taxon>Candidatus Sulfomarinibacteraceae</taxon>
        <taxon>Candidatus Sulfomarinibacter</taxon>
    </lineage>
</organism>
<accession>A0A8J7CNN0</accession>
<evidence type="ECO:0008006" key="7">
    <source>
        <dbReference type="Google" id="ProtNLM"/>
    </source>
</evidence>
<evidence type="ECO:0000256" key="1">
    <source>
        <dbReference type="ARBA" id="ARBA00010556"/>
    </source>
</evidence>
<feature type="compositionally biased region" description="Basic and acidic residues" evidence="2">
    <location>
        <begin position="1230"/>
        <end position="1239"/>
    </location>
</feature>
<dbReference type="Gene3D" id="2.60.40.1930">
    <property type="match status" value="1"/>
</dbReference>
<feature type="region of interest" description="Disordered" evidence="2">
    <location>
        <begin position="1226"/>
        <end position="1251"/>
    </location>
</feature>
<dbReference type="Proteomes" id="UP000598633">
    <property type="component" value="Unassembled WGS sequence"/>
</dbReference>
<dbReference type="SMART" id="SM01419">
    <property type="entry name" value="Thiol-ester_cl"/>
    <property type="match status" value="1"/>
</dbReference>
<dbReference type="PANTHER" id="PTHR40094:SF1">
    <property type="entry name" value="UBIQUITIN DOMAIN-CONTAINING PROTEIN"/>
    <property type="match status" value="1"/>
</dbReference>
<feature type="domain" description="Alpha-2-macroglobulin bait region" evidence="3">
    <location>
        <begin position="984"/>
        <end position="1114"/>
    </location>
</feature>
<reference evidence="5 6" key="1">
    <citation type="submission" date="2020-08" db="EMBL/GenBank/DDBJ databases">
        <title>Acidobacteriota in marine sediments use diverse sulfur dissimilation pathways.</title>
        <authorList>
            <person name="Wasmund K."/>
        </authorList>
    </citation>
    <scope>NUCLEOTIDE SEQUENCE [LARGE SCALE GENOMIC DNA]</scope>
    <source>
        <strain evidence="5">MAG AM3-A</strain>
    </source>
</reference>
<dbReference type="InterPro" id="IPR047565">
    <property type="entry name" value="Alpha-macroglob_thiol-ester_cl"/>
</dbReference>
<evidence type="ECO:0000256" key="2">
    <source>
        <dbReference type="SAM" id="MobiDB-lite"/>
    </source>
</evidence>
<dbReference type="InterPro" id="IPR001599">
    <property type="entry name" value="Macroglobln_a2"/>
</dbReference>
<comment type="caution">
    <text evidence="5">The sequence shown here is derived from an EMBL/GenBank/DDBJ whole genome shotgun (WGS) entry which is preliminary data.</text>
</comment>
<dbReference type="Pfam" id="PF00207">
    <property type="entry name" value="A2M"/>
    <property type="match status" value="1"/>
</dbReference>
<protein>
    <recommendedName>
        <fullName evidence="7">Alpha-2-macroglobulin domain-containing protein</fullName>
    </recommendedName>
</protein>
<dbReference type="SMART" id="SM01360">
    <property type="entry name" value="A2M"/>
    <property type="match status" value="1"/>
</dbReference>
<dbReference type="InterPro" id="IPR041246">
    <property type="entry name" value="Bact_MG10"/>
</dbReference>
<dbReference type="EMBL" id="JACXWA010000104">
    <property type="protein sequence ID" value="MBD3870918.1"/>
    <property type="molecule type" value="Genomic_DNA"/>
</dbReference>
<evidence type="ECO:0000313" key="6">
    <source>
        <dbReference type="Proteomes" id="UP000598633"/>
    </source>
</evidence>
<dbReference type="Gene3D" id="2.20.130.20">
    <property type="match status" value="1"/>
</dbReference>
<dbReference type="PANTHER" id="PTHR40094">
    <property type="entry name" value="ALPHA-2-MACROGLOBULIN HOMOLOG"/>
    <property type="match status" value="1"/>
</dbReference>
<comment type="similarity">
    <text evidence="1">Belongs to the protease inhibitor I39 (alpha-2-macroglobulin) family. Bacterial alpha-2-macroglobulin subfamily.</text>
</comment>
<dbReference type="InterPro" id="IPR051802">
    <property type="entry name" value="YfhM-like"/>
</dbReference>
<proteinExistence type="inferred from homology"/>
<feature type="domain" description="Alpha-2-macroglobulin" evidence="4">
    <location>
        <begin position="1259"/>
        <end position="1349"/>
    </location>
</feature>
<dbReference type="GO" id="GO:0004866">
    <property type="term" value="F:endopeptidase inhibitor activity"/>
    <property type="evidence" value="ECO:0007669"/>
    <property type="project" value="InterPro"/>
</dbReference>
<dbReference type="SUPFAM" id="SSF48239">
    <property type="entry name" value="Terpenoid cyclases/Protein prenyltransferases"/>
    <property type="match status" value="1"/>
</dbReference>
<name>A0A8J7CNN0_9BACT</name>
<evidence type="ECO:0000259" key="3">
    <source>
        <dbReference type="SMART" id="SM01359"/>
    </source>
</evidence>
<dbReference type="SMART" id="SM01359">
    <property type="entry name" value="A2M_N_2"/>
    <property type="match status" value="1"/>
</dbReference>
<dbReference type="Pfam" id="PF17973">
    <property type="entry name" value="bMG10"/>
    <property type="match status" value="1"/>
</dbReference>
<dbReference type="Pfam" id="PF01835">
    <property type="entry name" value="MG2"/>
    <property type="match status" value="1"/>
</dbReference>
<dbReference type="InterPro" id="IPR008930">
    <property type="entry name" value="Terpenoid_cyclase/PrenylTrfase"/>
</dbReference>
<sequence>MRKTLLHSSSRQIVLLAALVVVVVSAAALQALTTQGSPPGETPVTITGGEPVTWSDVDRLISEQKFEAASTAVEAIRVRAREEGDASEWTRALIEETKLRMALHGYETAVRFLRTEPWPEDAVSQAVLELYYANSLATYARAYSWEIQQRERVETDGELDLKKWDLEQIIEEADRAFLAVWSAREEWGSESLGELSRYIHQNNYPPRIRGTLRDAVTYLWVELLANSSFWSPAESNGVFEIDLATLMRGDPETSSELDLADSAVHPLLKICALLDDLETWHRDGGQAEAALETRLERLRRVHQSFDTPEDRLSIRNHLEEVQESFDRSLPWWSMGQATLAEFIRAEADPDALVRSRAAALKGRDRHPQSIGGQRCNHIVASIEAPSYSLAAMAVDGAGRRSFQITHRNFSGLHFRAWRYDLRRFVENSEDYNMMPGHREAEAIMDGDPDAEWSIELPPTPDYRSHVTFDVPQLDEPGAYLVVASMRADFADYGNQMVAENFILSDLVLVRRHVGKSYEVTVRSGASGRVVEGADVSLYRYDYQRGHREVERKRTGDDGRVHFNHARWQRDQYFLMARRGDHVAIDADRLYKFDEGERGVSSSALIYTDRSVYRPQQTLFWKAVAYRGGGEEISYETVENASIQVSLIDANHEEVATATVTTNDFGSASGSFEIPAGRLLGRWYLRTSFGGQSWLRVEEYKRPTFEVEVADPEVTLRLNQRAALTGDVRYYFGLPVVTGSVKWRVTREPVYPRWWHWWYPSPSTQAQVVAAGETSLDDEGRFHVDFTPSADERLAKRGVTYRYRLGVDVTDEGGETRSAERVFRLGFVSVEARIVADLGFLTAKSAAAVRVLRTDLDGVPRAGKGGWRLLQLEQPGETLTPADQPRPSPPEGHEGYQTPGDSLRSRWDPDYDPEAVLASWAWDREIGAGEVSHGEDGSAEVELPGLAPGAYRLIYTTEDEFGAEYEASKNLVVVGSRRSPLALPAMLGFESPSVAVGETARLFVFTGLKAQDMVLEIYRDGRRVERREIGAGRSGVVEFPITASDRGGFGVSLTLVRDHQLIRRTAQVFVPWDDRRLDLAFTSFRDKMRPGTRETFSVTVRSHDEGAVDSAAAELLAYMYDRSLDIYGPHNPPSPLSLYPNRTGIGQLWDNLGLARQAWGHTSLPGLPNYPHLHGDNLAALDGYGIGGPGRRGHFRAMKAGLAMESRMEMADAAAPMVAEEAEAVAQVGNERQDHDEAKDGGSTAGEEPATELRSDFSETAFWEPHLRLDDDGSVTVEFEVPDSVTDWNLWIHAVTTDLKGGSATRQAASVKELMVRPYLPRFLREGDRAILKVVVNNAGEEDFDGALNLKIYDPETEEDLRAVFGLAPEKTSGVRFSVEAGKGTDLSFPLDVPARVGTVAFKVTARAGAFSDGELRPLPILPGRLHLMQSRFVTLQNADRRELHFADLAADDDPTLINDQLIVTLDAQLFYSVLNALPYLVNYPYECTEQTLNRFLSTGIVSSLFDQYPSVERMAEKLSARETRFETWEADDPNRAMELVETPWLRTARGGTEEKDDLINVLDPKITRAQRDAALAELKKSQTSLGGFPWWPGGPPSPWMTLYILHGFSKGLEFGVDAPKDVVVRAWSYMHRHYIDVLVDWMMANDCCWETITFLNYVLSNYPDDSWTGGVFTDDERQRMLDFSFRHWRQHSPLTKGYLALTLERAGRHDDAVLVFDAVMDSAKTDQDLGTYWAPEDRAWLWYNDTTETHAFALRTLTELEPDDGRRHGLVHWLLLNKKLNHWKSTRATAEVLYSLAHYLKHEDALAVREEISVAVGPRTTQLIFEPDEYTGARNRVIVAGEDIDPKTMSTIVVEKPSKGFAFASATWHFSTERLPPEARGDLFGVTRQYFRRFNDGSGWVLRPLADGEEIGPGDQVEVHLSIRAKHAAEYVHLRDPRGAGFEPETLHSKYKWDLGISWYEEVRDSGTNFFFEWLPAGEYTFKYRLRANMAGAFRVGPAVLQSMYAPEFTAYSAGHRLEVAAQ</sequence>
<evidence type="ECO:0000259" key="4">
    <source>
        <dbReference type="SMART" id="SM01360"/>
    </source>
</evidence>
<dbReference type="InterPro" id="IPR011625">
    <property type="entry name" value="A2M_N_BRD"/>
</dbReference>
<evidence type="ECO:0000313" key="5">
    <source>
        <dbReference type="EMBL" id="MBD3870918.1"/>
    </source>
</evidence>
<dbReference type="InterPro" id="IPR002890">
    <property type="entry name" value="MG2"/>
</dbReference>
<gene>
    <name evidence="5" type="ORF">IFJ97_06110</name>
</gene>
<feature type="region of interest" description="Disordered" evidence="2">
    <location>
        <begin position="866"/>
        <end position="907"/>
    </location>
</feature>
<dbReference type="Gene3D" id="1.50.10.20">
    <property type="match status" value="1"/>
</dbReference>